<evidence type="ECO:0000256" key="1">
    <source>
        <dbReference type="ARBA" id="ARBA00022741"/>
    </source>
</evidence>
<keyword evidence="5" id="KW-0175">Coiled coil</keyword>
<protein>
    <submittedName>
        <fullName evidence="8">RNA polymerase-associated protein rapA</fullName>
        <ecNumber evidence="8">3.6.4.-</ecNumber>
    </submittedName>
</protein>
<dbReference type="CDD" id="cd18011">
    <property type="entry name" value="DEXDc_RapA"/>
    <property type="match status" value="1"/>
</dbReference>
<dbReference type="CDD" id="cd18793">
    <property type="entry name" value="SF2_C_SNF"/>
    <property type="match status" value="1"/>
</dbReference>
<dbReference type="SMART" id="SM00490">
    <property type="entry name" value="HELICc"/>
    <property type="match status" value="1"/>
</dbReference>
<dbReference type="Pfam" id="PF00176">
    <property type="entry name" value="SNF2-rel_dom"/>
    <property type="match status" value="1"/>
</dbReference>
<name>A0A0D0Q880_9BACL</name>
<dbReference type="InterPro" id="IPR027417">
    <property type="entry name" value="P-loop_NTPase"/>
</dbReference>
<dbReference type="EC" id="3.6.4.-" evidence="8"/>
<evidence type="ECO:0000259" key="7">
    <source>
        <dbReference type="PROSITE" id="PS51194"/>
    </source>
</evidence>
<dbReference type="PANTHER" id="PTHR10799">
    <property type="entry name" value="SNF2/RAD54 HELICASE FAMILY"/>
    <property type="match status" value="1"/>
</dbReference>
<dbReference type="InterPro" id="IPR049730">
    <property type="entry name" value="SNF2/RAD54-like_C"/>
</dbReference>
<dbReference type="PROSITE" id="PS51192">
    <property type="entry name" value="HELICASE_ATP_BIND_1"/>
    <property type="match status" value="1"/>
</dbReference>
<gene>
    <name evidence="8" type="ORF">LH47_01701</name>
</gene>
<evidence type="ECO:0000256" key="4">
    <source>
        <dbReference type="ARBA" id="ARBA00022840"/>
    </source>
</evidence>
<dbReference type="Pfam" id="PF00271">
    <property type="entry name" value="Helicase_C"/>
    <property type="match status" value="1"/>
</dbReference>
<dbReference type="Gene3D" id="3.40.50.10810">
    <property type="entry name" value="Tandem AAA-ATPase domain"/>
    <property type="match status" value="1"/>
</dbReference>
<keyword evidence="9" id="KW-1185">Reference proteome</keyword>
<dbReference type="GO" id="GO:0016787">
    <property type="term" value="F:hydrolase activity"/>
    <property type="evidence" value="ECO:0007669"/>
    <property type="project" value="UniProtKB-KW"/>
</dbReference>
<dbReference type="InterPro" id="IPR000330">
    <property type="entry name" value="SNF2_N"/>
</dbReference>
<feature type="coiled-coil region" evidence="5">
    <location>
        <begin position="852"/>
        <end position="942"/>
    </location>
</feature>
<dbReference type="RefSeq" id="WP_043966536.1">
    <property type="nucleotide sequence ID" value="NZ_JXTH01000030.1"/>
</dbReference>
<keyword evidence="3" id="KW-0347">Helicase</keyword>
<dbReference type="GO" id="GO:0005524">
    <property type="term" value="F:ATP binding"/>
    <property type="evidence" value="ECO:0007669"/>
    <property type="project" value="UniProtKB-KW"/>
</dbReference>
<sequence>MTTPYQSQYFAYELTRQHSSHSIGRLSQSLINATVDLNPHQVEAALFAFRAPLERGAILADEVGLGKTIEAGLIISQLWAERERHILVIVPPPLRKQWNQELWEKFYIPSIILESKNFNEMVRSGHRNPFLQQDQIVITSYQYARNKADMLQKVNWDLIIFDEAHRMRNVYKKSNKIGRTLRAATAGYPKILLTATPLQNSLMELYGLISFIDPHIFGDETTFRRQFARGAKEMSEIDFIDLKQRIKPVCHRTLRRQVTEYVNYTQRIPITQEFMPTNTEWELYEKVSAYLQREQLFALPTSQRALMTLVVRKLLASSSFAISDTLLSLIKRLEQLLLELERGKTEIAAEHSGVYADVDEFDDTMEEWEEEEQSSYIGELSLDEMKRLIQEEKQELEEYYLVAKSIKENSKAEALLIALEKGFEKLRMLGANEKAVIFTESRRTQAYLREFLERNGYAGKIVLFNGENQDEQAKQIYEQWLEKHQHDDKITGSKTADMRAALVEYFKEQASIMIATESASEGINLQFCSLVVNYDLPWNPQRIEQRIGRCHRYGQTHDVVVINFLNHKNEADKKVYEILSEKFRLFEGVFGSSDEVLGALESGVDFEKRIQQIYQTCRTAEEIEQAFKNLQAELDEQIQLKMKETRMHLLENFDDEVREKLRDHYHQTSLHLNRMERYLWNLSKYEGAREATFDDETLSFVKEHETYQMISQAKKQERANVHHYRFSHPLAQKWIEQAKKRKLIPKEITFRYSDYEGKVSILEQLIGKEGWLSLDLLHVQSLENEQHLVFSAIDLEGEQLDQEMCEKIFELPAVEGEAIELSESVCNTLRRISQGQQEAILNEIMERASAYLDSELEKLEKWSQDLKNKLEKDIDEMTVEIEHLKREAKLTRNLAEKLEKNKQIKELEKKRNEMRRNLYDQQDEIDEQKDRLFEEIEKKLEQRTKTEHLFTIKWRIV</sequence>
<dbReference type="Proteomes" id="UP000032102">
    <property type="component" value="Unassembled WGS sequence"/>
</dbReference>
<organism evidence="8 9">
    <name type="scientific">Anoxybacillus thermarum</name>
    <dbReference type="NCBI Taxonomy" id="404937"/>
    <lineage>
        <taxon>Bacteria</taxon>
        <taxon>Bacillati</taxon>
        <taxon>Bacillota</taxon>
        <taxon>Bacilli</taxon>
        <taxon>Bacillales</taxon>
        <taxon>Anoxybacillaceae</taxon>
        <taxon>Anoxybacillus</taxon>
    </lineage>
</organism>
<proteinExistence type="predicted"/>
<dbReference type="GO" id="GO:0004386">
    <property type="term" value="F:helicase activity"/>
    <property type="evidence" value="ECO:0007669"/>
    <property type="project" value="UniProtKB-KW"/>
</dbReference>
<keyword evidence="1" id="KW-0547">Nucleotide-binding</keyword>
<comment type="caution">
    <text evidence="8">The sequence shown here is derived from an EMBL/GenBank/DDBJ whole genome shotgun (WGS) entry which is preliminary data.</text>
</comment>
<dbReference type="PATRIC" id="fig|404937.3.peg.1806"/>
<dbReference type="InterPro" id="IPR057342">
    <property type="entry name" value="DEXDc_RapA"/>
</dbReference>
<keyword evidence="2 8" id="KW-0378">Hydrolase</keyword>
<feature type="domain" description="Helicase ATP-binding" evidence="6">
    <location>
        <begin position="48"/>
        <end position="215"/>
    </location>
</feature>
<evidence type="ECO:0000313" key="9">
    <source>
        <dbReference type="Proteomes" id="UP000032102"/>
    </source>
</evidence>
<dbReference type="AlphaFoldDB" id="A0A0D0Q880"/>
<evidence type="ECO:0000313" key="8">
    <source>
        <dbReference type="EMBL" id="KIQ94218.1"/>
    </source>
</evidence>
<dbReference type="InterPro" id="IPR014001">
    <property type="entry name" value="Helicase_ATP-bd"/>
</dbReference>
<dbReference type="PROSITE" id="PS51194">
    <property type="entry name" value="HELICASE_CTER"/>
    <property type="match status" value="1"/>
</dbReference>
<evidence type="ECO:0000256" key="3">
    <source>
        <dbReference type="ARBA" id="ARBA00022806"/>
    </source>
</evidence>
<accession>A0A0D0Q880</accession>
<feature type="coiled-coil region" evidence="5">
    <location>
        <begin position="382"/>
        <end position="409"/>
    </location>
</feature>
<keyword evidence="4" id="KW-0067">ATP-binding</keyword>
<evidence type="ECO:0000259" key="6">
    <source>
        <dbReference type="PROSITE" id="PS51192"/>
    </source>
</evidence>
<dbReference type="InterPro" id="IPR001650">
    <property type="entry name" value="Helicase_C-like"/>
</dbReference>
<reference evidence="8 9" key="1">
    <citation type="submission" date="2015-01" db="EMBL/GenBank/DDBJ databases">
        <title>Draft genome of Anoxybacillus thermarum strain AF/04.</title>
        <authorList>
            <person name="Poli A."/>
            <person name="Nicolaus B."/>
            <person name="Chan K.-G."/>
            <person name="Kahar U.M."/>
            <person name="Yaakob A.S."/>
            <person name="Chan C.S."/>
            <person name="Goh K.M."/>
        </authorList>
    </citation>
    <scope>NUCLEOTIDE SEQUENCE [LARGE SCALE GENOMIC DNA]</scope>
    <source>
        <strain evidence="8 9">AF/04</strain>
    </source>
</reference>
<feature type="domain" description="Helicase C-terminal" evidence="7">
    <location>
        <begin position="418"/>
        <end position="597"/>
    </location>
</feature>
<dbReference type="SUPFAM" id="SSF52540">
    <property type="entry name" value="P-loop containing nucleoside triphosphate hydrolases"/>
    <property type="match status" value="2"/>
</dbReference>
<dbReference type="InterPro" id="IPR038718">
    <property type="entry name" value="SNF2-like_sf"/>
</dbReference>
<dbReference type="SMART" id="SM00487">
    <property type="entry name" value="DEXDc"/>
    <property type="match status" value="1"/>
</dbReference>
<dbReference type="Gene3D" id="3.40.50.300">
    <property type="entry name" value="P-loop containing nucleotide triphosphate hydrolases"/>
    <property type="match status" value="1"/>
</dbReference>
<dbReference type="EMBL" id="JXTH01000030">
    <property type="protein sequence ID" value="KIQ94218.1"/>
    <property type="molecule type" value="Genomic_DNA"/>
</dbReference>
<evidence type="ECO:0000256" key="2">
    <source>
        <dbReference type="ARBA" id="ARBA00022801"/>
    </source>
</evidence>
<evidence type="ECO:0000256" key="5">
    <source>
        <dbReference type="SAM" id="Coils"/>
    </source>
</evidence>